<evidence type="ECO:0000313" key="1">
    <source>
        <dbReference type="EMBL" id="EAA18808.1"/>
    </source>
</evidence>
<gene>
    <name evidence="1" type="ORF">PY06575</name>
</gene>
<keyword evidence="2" id="KW-1185">Reference proteome</keyword>
<name>Q7RAC5_PLAYO</name>
<accession>Q7RAC5</accession>
<reference evidence="1 2" key="1">
    <citation type="journal article" date="2002" name="Nature">
        <title>Genome sequence and comparative analysis of the model rodent malaria parasite Plasmodium yoelii yoelii.</title>
        <authorList>
            <person name="Carlton J.M."/>
            <person name="Angiuoli S.V."/>
            <person name="Suh B.B."/>
            <person name="Kooij T.W."/>
            <person name="Pertea M."/>
            <person name="Silva J.C."/>
            <person name="Ermolaeva M.D."/>
            <person name="Allen J.E."/>
            <person name="Selengut J.D."/>
            <person name="Koo H.L."/>
            <person name="Peterson J.D."/>
            <person name="Pop M."/>
            <person name="Kosack D.S."/>
            <person name="Shumway M.F."/>
            <person name="Bidwell S.L."/>
            <person name="Shallom S.J."/>
            <person name="van Aken S.E."/>
            <person name="Riedmuller S.B."/>
            <person name="Feldblyum T.V."/>
            <person name="Cho J.K."/>
            <person name="Quackenbush J."/>
            <person name="Sedegah M."/>
            <person name="Shoaibi A."/>
            <person name="Cummings L.M."/>
            <person name="Florens L."/>
            <person name="Yates J.R."/>
            <person name="Raine J.D."/>
            <person name="Sinden R.E."/>
            <person name="Harris M.A."/>
            <person name="Cunningham D.A."/>
            <person name="Preiser P.R."/>
            <person name="Bergman L.W."/>
            <person name="Vaidya A.B."/>
            <person name="van Lin L.H."/>
            <person name="Janse C.J."/>
            <person name="Waters A.P."/>
            <person name="Smith H.O."/>
            <person name="White O.R."/>
            <person name="Salzberg S.L."/>
            <person name="Venter J.C."/>
            <person name="Fraser C.M."/>
            <person name="Hoffman S.L."/>
            <person name="Gardner M.J."/>
            <person name="Carucci D.J."/>
        </authorList>
    </citation>
    <scope>NUCLEOTIDE SEQUENCE [LARGE SCALE GENOMIC DNA]</scope>
    <source>
        <strain evidence="1 2">17XNL</strain>
    </source>
</reference>
<comment type="caution">
    <text evidence="1">The sequence shown here is derived from an EMBL/GenBank/DDBJ whole genome shotgun (WGS) entry which is preliminary data.</text>
</comment>
<sequence>LNNNKALIIQVTLRNKEAIIVYLIS</sequence>
<dbReference type="Proteomes" id="UP000008553">
    <property type="component" value="Unassembled WGS sequence"/>
</dbReference>
<dbReference type="PaxDb" id="73239-Q7RAC5"/>
<evidence type="ECO:0000313" key="2">
    <source>
        <dbReference type="Proteomes" id="UP000008553"/>
    </source>
</evidence>
<dbReference type="AlphaFoldDB" id="Q7RAC5"/>
<dbReference type="InParanoid" id="Q7RAC5"/>
<organism evidence="1 2">
    <name type="scientific">Plasmodium yoelii yoelii</name>
    <dbReference type="NCBI Taxonomy" id="73239"/>
    <lineage>
        <taxon>Eukaryota</taxon>
        <taxon>Sar</taxon>
        <taxon>Alveolata</taxon>
        <taxon>Apicomplexa</taxon>
        <taxon>Aconoidasida</taxon>
        <taxon>Haemosporida</taxon>
        <taxon>Plasmodiidae</taxon>
        <taxon>Plasmodium</taxon>
        <taxon>Plasmodium (Vinckeia)</taxon>
    </lineage>
</organism>
<dbReference type="EMBL" id="AABL01002242">
    <property type="protein sequence ID" value="EAA18808.1"/>
    <property type="molecule type" value="Genomic_DNA"/>
</dbReference>
<protein>
    <submittedName>
        <fullName evidence="1">Uncharacterized protein</fullName>
    </submittedName>
</protein>
<proteinExistence type="predicted"/>
<feature type="non-terminal residue" evidence="1">
    <location>
        <position position="1"/>
    </location>
</feature>